<dbReference type="EMBL" id="JABASA010000005">
    <property type="protein sequence ID" value="NMD48738.1"/>
    <property type="molecule type" value="Genomic_DNA"/>
</dbReference>
<gene>
    <name evidence="1" type="ORF">HHO37_03385</name>
</gene>
<dbReference type="RefSeq" id="WP_193523187.1">
    <property type="nucleotide sequence ID" value="NZ_JABASA010000005.1"/>
</dbReference>
<dbReference type="Proteomes" id="UP000532121">
    <property type="component" value="Unassembled WGS sequence"/>
</dbReference>
<dbReference type="AlphaFoldDB" id="A0A7X9LCJ8"/>
<name>A0A7X9LCJ8_STRRT</name>
<accession>A0A7X9LCJ8</accession>
<proteinExistence type="predicted"/>
<evidence type="ECO:0000313" key="1">
    <source>
        <dbReference type="EMBL" id="NMD48738.1"/>
    </source>
</evidence>
<reference evidence="1 2" key="1">
    <citation type="submission" date="2020-04" db="EMBL/GenBank/DDBJ databases">
        <title>MicrobeNet Type strains.</title>
        <authorList>
            <person name="Nicholson A.C."/>
        </authorList>
    </citation>
    <scope>NUCLEOTIDE SEQUENCE [LARGE SCALE GENOMIC DNA]</scope>
    <source>
        <strain evidence="1 2">DSM 22768</strain>
    </source>
</reference>
<evidence type="ECO:0000313" key="2">
    <source>
        <dbReference type="Proteomes" id="UP000532121"/>
    </source>
</evidence>
<comment type="caution">
    <text evidence="1">The sequence shown here is derived from an EMBL/GenBank/DDBJ whole genome shotgun (WGS) entry which is preliminary data.</text>
</comment>
<sequence>MRDDTQTVHLRDLRHLGVQGGATARLEDGTDLILKPDYAVKRARGYVDGIPRDVEFHLSYKSIYDHIRTIKKDGHLVARKVRSPSGFVLRLTGKGYKPEKRKGKKVI</sequence>
<protein>
    <submittedName>
        <fullName evidence="1">Uncharacterized protein</fullName>
    </submittedName>
</protein>
<organism evidence="1 2">
    <name type="scientific">Streptococcus ratti</name>
    <dbReference type="NCBI Taxonomy" id="1341"/>
    <lineage>
        <taxon>Bacteria</taxon>
        <taxon>Bacillati</taxon>
        <taxon>Bacillota</taxon>
        <taxon>Bacilli</taxon>
        <taxon>Lactobacillales</taxon>
        <taxon>Streptococcaceae</taxon>
        <taxon>Streptococcus</taxon>
    </lineage>
</organism>